<dbReference type="Proteomes" id="UP000016505">
    <property type="component" value="Chromosome I"/>
</dbReference>
<feature type="transmembrane region" description="Helical" evidence="1">
    <location>
        <begin position="55"/>
        <end position="80"/>
    </location>
</feature>
<gene>
    <name evidence="2" type="ORF">PARC_a2200</name>
</gene>
<keyword evidence="1" id="KW-0812">Transmembrane</keyword>
<feature type="transmembrane region" description="Helical" evidence="1">
    <location>
        <begin position="6"/>
        <end position="24"/>
    </location>
</feature>
<name>A0A290S3R6_9GAMM</name>
<dbReference type="AlphaFoldDB" id="A0A290S3R6"/>
<dbReference type="KEGG" id="part:PARC_a2200"/>
<protein>
    <submittedName>
        <fullName evidence="2">Uncharacterized protein</fullName>
    </submittedName>
</protein>
<evidence type="ECO:0000313" key="3">
    <source>
        <dbReference type="Proteomes" id="UP000016505"/>
    </source>
</evidence>
<proteinExistence type="predicted"/>
<organism evidence="2 3">
    <name type="scientific">Pseudoalteromonas arctica A 37-1-2</name>
    <dbReference type="NCBI Taxonomy" id="1117313"/>
    <lineage>
        <taxon>Bacteria</taxon>
        <taxon>Pseudomonadati</taxon>
        <taxon>Pseudomonadota</taxon>
        <taxon>Gammaproteobacteria</taxon>
        <taxon>Alteromonadales</taxon>
        <taxon>Pseudoalteromonadaceae</taxon>
        <taxon>Pseudoalteromonas</taxon>
    </lineage>
</organism>
<dbReference type="EMBL" id="CP011025">
    <property type="protein sequence ID" value="ATC86713.1"/>
    <property type="molecule type" value="Genomic_DNA"/>
</dbReference>
<evidence type="ECO:0000256" key="1">
    <source>
        <dbReference type="SAM" id="Phobius"/>
    </source>
</evidence>
<keyword evidence="1" id="KW-1133">Transmembrane helix</keyword>
<accession>A0A290S3R6</accession>
<keyword evidence="1" id="KW-0472">Membrane</keyword>
<evidence type="ECO:0000313" key="2">
    <source>
        <dbReference type="EMBL" id="ATC86713.1"/>
    </source>
</evidence>
<sequence length="104" mass="11816">MVGGSLFYVYPALLVYGVPISILLKKFNVFNLPMVLLASVTPFIIIIPMGWNEPIIPLFVICFGSIVVAIGCWYTLLLLFKNKKITNNLLQFIRELPTINHKYI</sequence>
<reference evidence="2 3" key="1">
    <citation type="journal article" date="2012" name="J. Bacteriol.">
        <title>Genome sequences of type strains of seven species of the marine bacterium Pseudoalteromonas.</title>
        <authorList>
            <person name="Xie B.B."/>
            <person name="Shu Y.L."/>
            <person name="Qin Q.L."/>
            <person name="Rong J.C."/>
            <person name="Zhang X.Y."/>
            <person name="Chen X.L."/>
            <person name="Shi M."/>
            <person name="He H.L."/>
            <person name="Zhou B.C."/>
            <person name="Zhang Y.Z."/>
        </authorList>
    </citation>
    <scope>NUCLEOTIDE SEQUENCE [LARGE SCALE GENOMIC DNA]</scope>
    <source>
        <strain evidence="2 3">A 37-1-2</strain>
    </source>
</reference>
<feature type="transmembrane region" description="Helical" evidence="1">
    <location>
        <begin position="29"/>
        <end position="49"/>
    </location>
</feature>